<sequence length="167" mass="16528">MTKMSVAALCILVAVFGSAVNAAPVESDLGHQLSKRSSDMTSMLATLAQQFFSTAGQKGVNELQTASDKPSILQKYLGSALSGSNVSGLLSGTGDGQGGFIQMLIQKILSMFSGAAAGLTGTEAGSSPSVAGSAVGAFDASTGTGGKHSIAGDLLKAAAQQVMAPKA</sequence>
<reference evidence="2 3" key="1">
    <citation type="journal article" date="2016" name="Nat. Commun.">
        <title>Extremotolerant tardigrade genome and improved radiotolerance of human cultured cells by tardigrade-unique protein.</title>
        <authorList>
            <person name="Hashimoto T."/>
            <person name="Horikawa D.D."/>
            <person name="Saito Y."/>
            <person name="Kuwahara H."/>
            <person name="Kozuka-Hata H."/>
            <person name="Shin-I T."/>
            <person name="Minakuchi Y."/>
            <person name="Ohishi K."/>
            <person name="Motoyama A."/>
            <person name="Aizu T."/>
            <person name="Enomoto A."/>
            <person name="Kondo K."/>
            <person name="Tanaka S."/>
            <person name="Hara Y."/>
            <person name="Koshikawa S."/>
            <person name="Sagara H."/>
            <person name="Miura T."/>
            <person name="Yokobori S."/>
            <person name="Miyagawa K."/>
            <person name="Suzuki Y."/>
            <person name="Kubo T."/>
            <person name="Oyama M."/>
            <person name="Kohara Y."/>
            <person name="Fujiyama A."/>
            <person name="Arakawa K."/>
            <person name="Katayama T."/>
            <person name="Toyoda A."/>
            <person name="Kunieda T."/>
        </authorList>
    </citation>
    <scope>NUCLEOTIDE SEQUENCE [LARGE SCALE GENOMIC DNA]</scope>
    <source>
        <strain evidence="2 3">YOKOZUNA-1</strain>
    </source>
</reference>
<evidence type="ECO:0000313" key="3">
    <source>
        <dbReference type="Proteomes" id="UP000186922"/>
    </source>
</evidence>
<protein>
    <submittedName>
        <fullName evidence="2">Uncharacterized protein</fullName>
    </submittedName>
</protein>
<dbReference type="Proteomes" id="UP000186922">
    <property type="component" value="Unassembled WGS sequence"/>
</dbReference>
<feature type="signal peptide" evidence="1">
    <location>
        <begin position="1"/>
        <end position="22"/>
    </location>
</feature>
<organism evidence="2 3">
    <name type="scientific">Ramazzottius varieornatus</name>
    <name type="common">Water bear</name>
    <name type="synonym">Tardigrade</name>
    <dbReference type="NCBI Taxonomy" id="947166"/>
    <lineage>
        <taxon>Eukaryota</taxon>
        <taxon>Metazoa</taxon>
        <taxon>Ecdysozoa</taxon>
        <taxon>Tardigrada</taxon>
        <taxon>Eutardigrada</taxon>
        <taxon>Parachela</taxon>
        <taxon>Hypsibioidea</taxon>
        <taxon>Ramazzottiidae</taxon>
        <taxon>Ramazzottius</taxon>
    </lineage>
</organism>
<keyword evidence="3" id="KW-1185">Reference proteome</keyword>
<evidence type="ECO:0000313" key="2">
    <source>
        <dbReference type="EMBL" id="GAU93880.1"/>
    </source>
</evidence>
<dbReference type="AlphaFoldDB" id="A0A1D1UZ42"/>
<accession>A0A1D1UZ42</accession>
<keyword evidence="1" id="KW-0732">Signal</keyword>
<proteinExistence type="predicted"/>
<name>A0A1D1UZ42_RAMVA</name>
<dbReference type="EMBL" id="BDGG01000002">
    <property type="protein sequence ID" value="GAU93880.1"/>
    <property type="molecule type" value="Genomic_DNA"/>
</dbReference>
<evidence type="ECO:0000256" key="1">
    <source>
        <dbReference type="SAM" id="SignalP"/>
    </source>
</evidence>
<feature type="chain" id="PRO_5008897810" evidence="1">
    <location>
        <begin position="23"/>
        <end position="167"/>
    </location>
</feature>
<gene>
    <name evidence="2" type="primary">RvY_05747-1</name>
    <name evidence="2" type="synonym">RvY_05747.1</name>
    <name evidence="2" type="ORF">RvY_05747</name>
</gene>
<comment type="caution">
    <text evidence="2">The sequence shown here is derived from an EMBL/GenBank/DDBJ whole genome shotgun (WGS) entry which is preliminary data.</text>
</comment>